<reference evidence="2" key="3">
    <citation type="submission" date="2020-08" db="EMBL/GenBank/DDBJ databases">
        <authorList>
            <person name="Partida-Martinez L."/>
            <person name="Huntemann M."/>
            <person name="Clum A."/>
            <person name="Wang J."/>
            <person name="Palaniappan K."/>
            <person name="Ritter S."/>
            <person name="Chen I.-M."/>
            <person name="Stamatis D."/>
            <person name="Reddy T."/>
            <person name="O'Malley R."/>
            <person name="Daum C."/>
            <person name="Shapiro N."/>
            <person name="Ivanova N."/>
            <person name="Kyrpides N."/>
            <person name="Woyke T."/>
        </authorList>
    </citation>
    <scope>NUCLEOTIDE SEQUENCE [LARGE SCALE GENOMIC DNA]</scope>
    <source>
        <strain evidence="2">RAS26</strain>
    </source>
</reference>
<dbReference type="PANTHER" id="PTHR38009:SF1">
    <property type="entry name" value="CONSERVED HYPOTHETICAL PHAGE TAIL PROTEIN"/>
    <property type="match status" value="1"/>
</dbReference>
<dbReference type="EMBL" id="JACHVX010000004">
    <property type="protein sequence ID" value="MBB2924044.1"/>
    <property type="molecule type" value="Genomic_DNA"/>
</dbReference>
<accession>A0A4Y3L3R3</accession>
<sequence length="151" mass="16286">MPKVELVLPEDQTAVSVHFVVTIDGAPLGAFTSCEGLGCEVVMETREEGGNNGLVWQLPTRLKYPNIKFSRPLGKQSEQVSALFSRMASGYTLATGHIQAMTASGAIVAEWELEKVVPVRWTGPSLNADQPKVLTETVEIAHHGFLPGKKG</sequence>
<evidence type="ECO:0000313" key="3">
    <source>
        <dbReference type="Proteomes" id="UP000317046"/>
    </source>
</evidence>
<dbReference type="Proteomes" id="UP000317046">
    <property type="component" value="Unassembled WGS sequence"/>
</dbReference>
<dbReference type="RefSeq" id="WP_141372812.1">
    <property type="nucleotide sequence ID" value="NZ_BJLR01000036.1"/>
</dbReference>
<gene>
    <name evidence="1" type="ORF">CCE01nite_37090</name>
    <name evidence="2" type="ORF">FHR80_002972</name>
</gene>
<comment type="caution">
    <text evidence="1">The sequence shown here is derived from an EMBL/GenBank/DDBJ whole genome shotgun (WGS) entry which is preliminary data.</text>
</comment>
<protein>
    <submittedName>
        <fullName evidence="1">Phage tail protein</fullName>
    </submittedName>
    <submittedName>
        <fullName evidence="2">Phage tail-like protein</fullName>
    </submittedName>
</protein>
<dbReference type="Pfam" id="PF06841">
    <property type="entry name" value="Phage_T4_gp19"/>
    <property type="match status" value="1"/>
</dbReference>
<evidence type="ECO:0000313" key="1">
    <source>
        <dbReference type="EMBL" id="GEA89760.1"/>
    </source>
</evidence>
<dbReference type="NCBIfam" id="TIGR02241">
    <property type="entry name" value="conserved hypothetical phage tail region protein"/>
    <property type="match status" value="1"/>
</dbReference>
<organism evidence="1 3">
    <name type="scientific">Cellulomonas cellasea</name>
    <dbReference type="NCBI Taxonomy" id="43670"/>
    <lineage>
        <taxon>Bacteria</taxon>
        <taxon>Bacillati</taxon>
        <taxon>Actinomycetota</taxon>
        <taxon>Actinomycetes</taxon>
        <taxon>Micrococcales</taxon>
        <taxon>Cellulomonadaceae</taxon>
        <taxon>Cellulomonas</taxon>
    </lineage>
</organism>
<dbReference type="Proteomes" id="UP000518206">
    <property type="component" value="Unassembled WGS sequence"/>
</dbReference>
<proteinExistence type="predicted"/>
<dbReference type="GO" id="GO:0005198">
    <property type="term" value="F:structural molecule activity"/>
    <property type="evidence" value="ECO:0007669"/>
    <property type="project" value="InterPro"/>
</dbReference>
<dbReference type="AlphaFoldDB" id="A0A4Y3L3R3"/>
<dbReference type="PANTHER" id="PTHR38009">
    <property type="entry name" value="CONSERVED HYPOTHETICAL PHAGE TAIL PROTEIN"/>
    <property type="match status" value="1"/>
</dbReference>
<evidence type="ECO:0000313" key="2">
    <source>
        <dbReference type="EMBL" id="MBB2924044.1"/>
    </source>
</evidence>
<reference evidence="2" key="2">
    <citation type="submission" date="2020-08" db="EMBL/GenBank/DDBJ databases">
        <title>The Agave Microbiome: Exploring the role of microbial communities in plant adaptations to desert environments.</title>
        <authorList>
            <person name="Partida-Martinez L.P."/>
        </authorList>
    </citation>
    <scope>NUCLEOTIDE SEQUENCE [LARGE SCALE GENOMIC DNA]</scope>
    <source>
        <strain evidence="2">RAS26</strain>
    </source>
</reference>
<dbReference type="EMBL" id="BJLR01000036">
    <property type="protein sequence ID" value="GEA89760.1"/>
    <property type="molecule type" value="Genomic_DNA"/>
</dbReference>
<name>A0A4Y3L3R3_9CELL</name>
<reference evidence="1" key="1">
    <citation type="submission" date="2019-06" db="EMBL/GenBank/DDBJ databases">
        <title>Whole genome shotgun sequence of Cellulomonas cellasea NBRC 3753.</title>
        <authorList>
            <person name="Hosoyama A."/>
            <person name="Uohara A."/>
            <person name="Ohji S."/>
            <person name="Ichikawa N."/>
        </authorList>
    </citation>
    <scope>NUCLEOTIDE SEQUENCE [LARGE SCALE GENOMIC DNA]</scope>
    <source>
        <strain evidence="1">NBRC 3753</strain>
    </source>
</reference>
<dbReference type="InterPro" id="IPR010667">
    <property type="entry name" value="Phage_T4_Gp19"/>
</dbReference>
<dbReference type="InterPro" id="IPR011747">
    <property type="entry name" value="CHP02241"/>
</dbReference>
<keyword evidence="3" id="KW-1185">Reference proteome</keyword>